<keyword evidence="1" id="KW-1133">Transmembrane helix</keyword>
<feature type="transmembrane region" description="Helical" evidence="1">
    <location>
        <begin position="26"/>
        <end position="56"/>
    </location>
</feature>
<keyword evidence="1" id="KW-0472">Membrane</keyword>
<organism evidence="2 3">
    <name type="scientific">Photorhabdus asymbiotica subsp. asymbiotica (strain ATCC 43949 / 3105-77)</name>
    <name type="common">Xenorhabdus luminescens (strain 2)</name>
    <dbReference type="NCBI Taxonomy" id="553480"/>
    <lineage>
        <taxon>Bacteria</taxon>
        <taxon>Pseudomonadati</taxon>
        <taxon>Pseudomonadota</taxon>
        <taxon>Gammaproteobacteria</taxon>
        <taxon>Enterobacterales</taxon>
        <taxon>Morganellaceae</taxon>
        <taxon>Photorhabdus</taxon>
    </lineage>
</organism>
<gene>
    <name evidence="2" type="ordered locus">PAU_03759</name>
</gene>
<evidence type="ECO:0000313" key="3">
    <source>
        <dbReference type="Proteomes" id="UP000002747"/>
    </source>
</evidence>
<protein>
    <submittedName>
        <fullName evidence="2">Uncharacterized protein</fullName>
    </submittedName>
</protein>
<proteinExistence type="predicted"/>
<keyword evidence="1" id="KW-0812">Transmembrane</keyword>
<dbReference type="EMBL" id="FM162591">
    <property type="protein sequence ID" value="CAQ85847.1"/>
    <property type="molecule type" value="Genomic_DNA"/>
</dbReference>
<accession>C7BLZ1</accession>
<dbReference type="KEGG" id="pay:PAU_03759"/>
<reference evidence="2 3" key="1">
    <citation type="journal article" date="2009" name="BMC Genomics">
        <title>Comparative genomics of the emerging human pathogen Photorhabdus asymbiotica with the insect pathogen Photorhabdus luminescens.</title>
        <authorList>
            <person name="Wilkinson P."/>
            <person name="Waterfield N.R."/>
            <person name="Crossman L."/>
            <person name="Corton C."/>
            <person name="Sanchez-Contreras M."/>
            <person name="Vlisidou I."/>
            <person name="Barron A."/>
            <person name="Bignell A."/>
            <person name="Clark L."/>
            <person name="Ormond D."/>
            <person name="Mayho M."/>
            <person name="Bason N."/>
            <person name="Smith F."/>
            <person name="Simmonds M."/>
            <person name="Churcher C."/>
            <person name="Harris D."/>
            <person name="Thompson N.R."/>
            <person name="Quail M."/>
            <person name="Parkhill J."/>
            <person name="ffrench-Constant R.H."/>
        </authorList>
    </citation>
    <scope>NUCLEOTIDE SEQUENCE [LARGE SCALE GENOMIC DNA]</scope>
    <source>
        <strain evidence="3">ATCC 43949 / 3105-77</strain>
    </source>
</reference>
<sequence>MMICWLAINALNLDHFIVVFAEHDSIYVMIITIACLISQIFRGLKMIAVAPIINLYKLKKY</sequence>
<evidence type="ECO:0000256" key="1">
    <source>
        <dbReference type="SAM" id="Phobius"/>
    </source>
</evidence>
<dbReference type="Proteomes" id="UP000002747">
    <property type="component" value="Chromosome"/>
</dbReference>
<dbReference type="STRING" id="291112.PAU_03759"/>
<dbReference type="AlphaFoldDB" id="C7BLZ1"/>
<name>C7BLZ1_PHOAA</name>
<evidence type="ECO:0000313" key="2">
    <source>
        <dbReference type="EMBL" id="CAQ85847.1"/>
    </source>
</evidence>